<feature type="domain" description="Rieske" evidence="8">
    <location>
        <begin position="347"/>
        <end position="481"/>
    </location>
</feature>
<dbReference type="PROSITE" id="PS51296">
    <property type="entry name" value="RIESKE"/>
    <property type="match status" value="1"/>
</dbReference>
<accession>A0A9N8HII7</accession>
<evidence type="ECO:0000256" key="3">
    <source>
        <dbReference type="ARBA" id="ARBA00023004"/>
    </source>
</evidence>
<reference evidence="9" key="1">
    <citation type="submission" date="2020-06" db="EMBL/GenBank/DDBJ databases">
        <authorList>
            <consortium name="Plant Systems Biology data submission"/>
        </authorList>
    </citation>
    <scope>NUCLEOTIDE SEQUENCE</scope>
    <source>
        <strain evidence="9">D6</strain>
    </source>
</reference>
<dbReference type="PANTHER" id="PTHR21496">
    <property type="entry name" value="FERREDOXIN-RELATED"/>
    <property type="match status" value="1"/>
</dbReference>
<feature type="signal peptide" evidence="7">
    <location>
        <begin position="1"/>
        <end position="27"/>
    </location>
</feature>
<feature type="compositionally biased region" description="Low complexity" evidence="6">
    <location>
        <begin position="209"/>
        <end position="218"/>
    </location>
</feature>
<dbReference type="SUPFAM" id="SSF50022">
    <property type="entry name" value="ISP domain"/>
    <property type="match status" value="1"/>
</dbReference>
<protein>
    <submittedName>
        <fullName evidence="9">Rieske 2Fe-2S</fullName>
    </submittedName>
</protein>
<comment type="cofactor">
    <cofactor evidence="5">
        <name>[2Fe-2S] cluster</name>
        <dbReference type="ChEBI" id="CHEBI:190135"/>
    </cofactor>
</comment>
<dbReference type="CDD" id="cd03467">
    <property type="entry name" value="Rieske"/>
    <property type="match status" value="1"/>
</dbReference>
<evidence type="ECO:0000256" key="1">
    <source>
        <dbReference type="ARBA" id="ARBA00022714"/>
    </source>
</evidence>
<keyword evidence="10" id="KW-1185">Reference proteome</keyword>
<organism evidence="9 10">
    <name type="scientific">Seminavis robusta</name>
    <dbReference type="NCBI Taxonomy" id="568900"/>
    <lineage>
        <taxon>Eukaryota</taxon>
        <taxon>Sar</taxon>
        <taxon>Stramenopiles</taxon>
        <taxon>Ochrophyta</taxon>
        <taxon>Bacillariophyta</taxon>
        <taxon>Bacillariophyceae</taxon>
        <taxon>Bacillariophycidae</taxon>
        <taxon>Naviculales</taxon>
        <taxon>Naviculaceae</taxon>
        <taxon>Seminavis</taxon>
    </lineage>
</organism>
<comment type="caution">
    <text evidence="9">The sequence shown here is derived from an EMBL/GenBank/DDBJ whole genome shotgun (WGS) entry which is preliminary data.</text>
</comment>
<dbReference type="Pfam" id="PF00355">
    <property type="entry name" value="Rieske"/>
    <property type="match status" value="1"/>
</dbReference>
<evidence type="ECO:0000256" key="7">
    <source>
        <dbReference type="SAM" id="SignalP"/>
    </source>
</evidence>
<feature type="compositionally biased region" description="Basic and acidic residues" evidence="6">
    <location>
        <begin position="106"/>
        <end position="146"/>
    </location>
</feature>
<dbReference type="Proteomes" id="UP001153069">
    <property type="component" value="Unassembled WGS sequence"/>
</dbReference>
<feature type="compositionally biased region" description="Basic residues" evidence="6">
    <location>
        <begin position="264"/>
        <end position="273"/>
    </location>
</feature>
<dbReference type="EMBL" id="CAICTM010000597">
    <property type="protein sequence ID" value="CAB9513535.1"/>
    <property type="molecule type" value="Genomic_DNA"/>
</dbReference>
<evidence type="ECO:0000256" key="2">
    <source>
        <dbReference type="ARBA" id="ARBA00022723"/>
    </source>
</evidence>
<name>A0A9N8HII7_9STRA</name>
<gene>
    <name evidence="9" type="ORF">SEMRO_598_G172970.1</name>
</gene>
<dbReference type="GO" id="GO:0051537">
    <property type="term" value="F:2 iron, 2 sulfur cluster binding"/>
    <property type="evidence" value="ECO:0007669"/>
    <property type="project" value="UniProtKB-KW"/>
</dbReference>
<keyword evidence="7" id="KW-0732">Signal</keyword>
<dbReference type="OrthoDB" id="423598at2759"/>
<keyword evidence="4" id="KW-0411">Iron-sulfur</keyword>
<sequence length="515" mass="56999">MKRRSMRIQPLSVILGLMLWDPSPGLGFLPHQFLPNQRHQKPAPQSLQIWSHQFQPAATVTRNTHLLAQKKDQGEDDENDGKDNDKGGGFLRNLQFWSSKEEDDESDKKKESKGKDDEKGLFRFLGGKDKDKKSDKDKRQKDKEEGGGIFRAISKRFNAGNETTTPEPEETTTIDLDYLDIDTRPTFVTFQRSKAQDVRTPKPGSRTMPVVVSRSQQQPKKKPIKSLSPPTLPPTGSTRKVSTQSAKKSAPPSPKKTTTPPKPNKTRRISPRSKSKDDEGNKENGDTDDSESLGGRFQRIFSSSDNDDNDAKTGNKTKSSRSRAPRSVAQKFVSNLLSDNNKKEQWVPVFPKTRLSPGEIVPVEVAGLDLIIVASKDAQNIYCMVNSCPHLGTPLETGFLDRRPIELDKEAGGFTSNSALPLQETDVTAMLSSDGCEDCIVCPLHKTAFALQSGQVRGEWCPYPPVLGKMMSTVKNANSAAVFDVRTRGKNIEVRLNSPLTAIDDKKEGGGQKKS</sequence>
<feature type="compositionally biased region" description="Basic and acidic residues" evidence="6">
    <location>
        <begin position="274"/>
        <end position="285"/>
    </location>
</feature>
<evidence type="ECO:0000313" key="10">
    <source>
        <dbReference type="Proteomes" id="UP001153069"/>
    </source>
</evidence>
<keyword evidence="2" id="KW-0479">Metal-binding</keyword>
<keyword evidence="1" id="KW-0001">2Fe-2S</keyword>
<feature type="compositionally biased region" description="Low complexity" evidence="6">
    <location>
        <begin position="242"/>
        <end position="259"/>
    </location>
</feature>
<dbReference type="InterPro" id="IPR017941">
    <property type="entry name" value="Rieske_2Fe-2S"/>
</dbReference>
<evidence type="ECO:0000313" key="9">
    <source>
        <dbReference type="EMBL" id="CAB9513535.1"/>
    </source>
</evidence>
<feature type="region of interest" description="Disordered" evidence="6">
    <location>
        <begin position="69"/>
        <end position="328"/>
    </location>
</feature>
<evidence type="ECO:0000259" key="8">
    <source>
        <dbReference type="PROSITE" id="PS51296"/>
    </source>
</evidence>
<dbReference type="InterPro" id="IPR036922">
    <property type="entry name" value="Rieske_2Fe-2S_sf"/>
</dbReference>
<dbReference type="PANTHER" id="PTHR21496:SF0">
    <property type="entry name" value="RIESKE DOMAIN-CONTAINING PROTEIN"/>
    <property type="match status" value="1"/>
</dbReference>
<evidence type="ECO:0000256" key="4">
    <source>
        <dbReference type="ARBA" id="ARBA00023014"/>
    </source>
</evidence>
<feature type="compositionally biased region" description="Acidic residues" evidence="6">
    <location>
        <begin position="167"/>
        <end position="180"/>
    </location>
</feature>
<proteinExistence type="predicted"/>
<dbReference type="AlphaFoldDB" id="A0A9N8HII7"/>
<keyword evidence="3" id="KW-0408">Iron</keyword>
<dbReference type="Gene3D" id="2.102.10.10">
    <property type="entry name" value="Rieske [2Fe-2S] iron-sulphur domain"/>
    <property type="match status" value="1"/>
</dbReference>
<feature type="chain" id="PRO_5040105251" evidence="7">
    <location>
        <begin position="28"/>
        <end position="515"/>
    </location>
</feature>
<dbReference type="GO" id="GO:0046872">
    <property type="term" value="F:metal ion binding"/>
    <property type="evidence" value="ECO:0007669"/>
    <property type="project" value="UniProtKB-KW"/>
</dbReference>
<evidence type="ECO:0000256" key="6">
    <source>
        <dbReference type="SAM" id="MobiDB-lite"/>
    </source>
</evidence>
<evidence type="ECO:0000256" key="5">
    <source>
        <dbReference type="ARBA" id="ARBA00034078"/>
    </source>
</evidence>